<reference evidence="2 3" key="1">
    <citation type="submission" date="2016-11" db="EMBL/GenBank/DDBJ databases">
        <authorList>
            <person name="Jaros S."/>
            <person name="Januszkiewicz K."/>
            <person name="Wedrychowicz H."/>
        </authorList>
    </citation>
    <scope>NUCLEOTIDE SEQUENCE [LARGE SCALE GENOMIC DNA]</scope>
    <source>
        <strain evidence="2 3">DSM 19557</strain>
    </source>
</reference>
<accession>A0A1M6QTR8</accession>
<dbReference type="AlphaFoldDB" id="A0A1M6QTR8"/>
<name>A0A1M6QTR8_9AQUI</name>
<dbReference type="Proteomes" id="UP000189810">
    <property type="component" value="Chromosome I"/>
</dbReference>
<dbReference type="HAMAP" id="MF_01187">
    <property type="entry name" value="UPF0434"/>
    <property type="match status" value="1"/>
</dbReference>
<keyword evidence="3" id="KW-1185">Reference proteome</keyword>
<dbReference type="PANTHER" id="PTHR33505:SF4">
    <property type="entry name" value="PROTEIN PREY, MITOCHONDRIAL"/>
    <property type="match status" value="1"/>
</dbReference>
<organism evidence="2 3">
    <name type="scientific">Thermocrinis minervae</name>
    <dbReference type="NCBI Taxonomy" id="381751"/>
    <lineage>
        <taxon>Bacteria</taxon>
        <taxon>Pseudomonadati</taxon>
        <taxon>Aquificota</taxon>
        <taxon>Aquificia</taxon>
        <taxon>Aquificales</taxon>
        <taxon>Aquificaceae</taxon>
        <taxon>Thermocrinis</taxon>
    </lineage>
</organism>
<evidence type="ECO:0000256" key="1">
    <source>
        <dbReference type="HAMAP-Rule" id="MF_01187"/>
    </source>
</evidence>
<dbReference type="Gene3D" id="2.20.25.10">
    <property type="match status" value="1"/>
</dbReference>
<dbReference type="EMBL" id="LT670846">
    <property type="protein sequence ID" value="SHK23555.1"/>
    <property type="molecule type" value="Genomic_DNA"/>
</dbReference>
<evidence type="ECO:0000313" key="2">
    <source>
        <dbReference type="EMBL" id="SHK23555.1"/>
    </source>
</evidence>
<gene>
    <name evidence="2" type="ORF">SAMN05444391_0387</name>
</gene>
<proteinExistence type="inferred from homology"/>
<dbReference type="InterPro" id="IPR005651">
    <property type="entry name" value="Trm112-like"/>
</dbReference>
<sequence>MAIRKRIRATEMIPQDLLNILACPICKGDLLYDSKRDILLCQECKVYYPVEEDIPILLRDYARPLEELSKDPSRL</sequence>
<protein>
    <recommendedName>
        <fullName evidence="1">UPF0434 protein SAMN05444391_0387</fullName>
    </recommendedName>
</protein>
<comment type="similarity">
    <text evidence="1">Belongs to the UPF0434 family.</text>
</comment>
<evidence type="ECO:0000313" key="3">
    <source>
        <dbReference type="Proteomes" id="UP000189810"/>
    </source>
</evidence>
<dbReference type="PANTHER" id="PTHR33505">
    <property type="entry name" value="ZGC:162634"/>
    <property type="match status" value="1"/>
</dbReference>
<dbReference type="STRING" id="381751.SAMN05444391_0387"/>
<dbReference type="SUPFAM" id="SSF158997">
    <property type="entry name" value="Trm112p-like"/>
    <property type="match status" value="1"/>
</dbReference>
<dbReference type="Pfam" id="PF03966">
    <property type="entry name" value="Trm112p"/>
    <property type="match status" value="1"/>
</dbReference>
<dbReference type="GO" id="GO:0005829">
    <property type="term" value="C:cytosol"/>
    <property type="evidence" value="ECO:0007669"/>
    <property type="project" value="TreeGrafter"/>
</dbReference>